<dbReference type="Proteomes" id="UP000046176">
    <property type="component" value="Unassembled WGS sequence"/>
</dbReference>
<protein>
    <recommendedName>
        <fullName evidence="3">TniQ protein</fullName>
    </recommendedName>
</protein>
<dbReference type="AlphaFoldDB" id="A0A0T7FA88"/>
<dbReference type="RefSeq" id="WP_046665001.1">
    <property type="nucleotide sequence ID" value="NZ_CCRH01000002.1"/>
</dbReference>
<sequence length="726" mass="82494">MNLSIRQGRLPFASWQTKPGEGEPAHGYFARLVGEGYQASARVHANEMELNGRNIVLREILNELLLLPLPEDRKQSLVRWTPVWDGKFHCLAGETLRKRQVSFYNRRFCRACLAEGPYHQSWWDIVDFRICPLHSVRIEHETAAGDRIKWWFPSLESAPDGEYLARPQPRAEELDGFEWYVLSRLGVVARAECPILDSAPLHEVIDACAMVGRLVSNPWTTKTPRAAPGHCRRGFETLRGSATDVEAAFVHWLEEHVSQDERNRGVKNAYGWFRRAALWSDVDIASRRAFASVGRIGRQNLKIELPHQEFTIKEAAGEFGADVRGLRRLAQQAGLVPKDATAASRAFLSRERVDELHAVARDLISVSDAASRLGCSQQCVRKLAKSGAISAFNNTRLFGAAGHGLALRGSEIDSFAQSIRDVTCTDGSGQVHRIGYLARQIGWTDAQIVEAVLAGKMSVCRVDRRRKGISAWQFEAVVHKKPFRRQVGDREIRRIEAAELMGYQPEVVTILVDANLIKTRKGEDGRVYLDRDSFEAFHRKYVNAKLYLDRLGCREDQLEARLLELGILRRHARLPTRNKVYIVERKSMERAIGSLAHGGDPAIWPRFREELANVCPSFVLPASMGGRDVKAYTATRVTYVELLRDGRDLIVRKTFRKGAHREWAVFVANQWQIREEWSVFTWSKKTARESVTAEFRISTDWDVEAAAVALRSLYMHFKNPRKLPKR</sequence>
<evidence type="ECO:0000313" key="1">
    <source>
        <dbReference type="EMBL" id="CDZ31916.1"/>
    </source>
</evidence>
<name>A0A0T7FA88_NEOGA</name>
<evidence type="ECO:0008006" key="3">
    <source>
        <dbReference type="Google" id="ProtNLM"/>
    </source>
</evidence>
<proteinExistence type="predicted"/>
<organism evidence="1 2">
    <name type="scientific">Neorhizobium galegae bv. officinalis</name>
    <dbReference type="NCBI Taxonomy" id="323656"/>
    <lineage>
        <taxon>Bacteria</taxon>
        <taxon>Pseudomonadati</taxon>
        <taxon>Pseudomonadota</taxon>
        <taxon>Alphaproteobacteria</taxon>
        <taxon>Hyphomicrobiales</taxon>
        <taxon>Rhizobiaceae</taxon>
        <taxon>Rhizobium/Agrobacterium group</taxon>
        <taxon>Neorhizobium</taxon>
    </lineage>
</organism>
<reference evidence="1 2" key="1">
    <citation type="submission" date="2014-08" db="EMBL/GenBank/DDBJ databases">
        <authorList>
            <person name="Chen Y.-H."/>
        </authorList>
    </citation>
    <scope>NUCLEOTIDE SEQUENCE [LARGE SCALE GENOMIC DNA]</scope>
</reference>
<dbReference type="EMBL" id="CCRH01000002">
    <property type="protein sequence ID" value="CDZ31916.1"/>
    <property type="molecule type" value="Genomic_DNA"/>
</dbReference>
<accession>A0A0T7FA88</accession>
<gene>
    <name evidence="1" type="ORF">NGAL_HAMBI1145_06840</name>
</gene>
<evidence type="ECO:0000313" key="2">
    <source>
        <dbReference type="Proteomes" id="UP000046176"/>
    </source>
</evidence>